<dbReference type="SUPFAM" id="SSF55681">
    <property type="entry name" value="Class II aaRS and biotin synthetases"/>
    <property type="match status" value="1"/>
</dbReference>
<name>A0A956RQB2_UNCEI</name>
<dbReference type="InterPro" id="IPR005147">
    <property type="entry name" value="tRNA_synthase_B5-dom"/>
</dbReference>
<dbReference type="InterPro" id="IPR009061">
    <property type="entry name" value="DNA-bd_dom_put_sf"/>
</dbReference>
<keyword evidence="6 14" id="KW-0436">Ligase</keyword>
<evidence type="ECO:0000256" key="7">
    <source>
        <dbReference type="ARBA" id="ARBA00022723"/>
    </source>
</evidence>
<dbReference type="GO" id="GO:0009328">
    <property type="term" value="C:phenylalanine-tRNA ligase complex"/>
    <property type="evidence" value="ECO:0007669"/>
    <property type="project" value="TreeGrafter"/>
</dbReference>
<reference evidence="14" key="1">
    <citation type="submission" date="2020-04" db="EMBL/GenBank/DDBJ databases">
        <authorList>
            <person name="Zhang T."/>
        </authorList>
    </citation>
    <scope>NUCLEOTIDE SEQUENCE</scope>
    <source>
        <strain evidence="14">HKST-UBA01</strain>
    </source>
</reference>
<evidence type="ECO:0000256" key="12">
    <source>
        <dbReference type="ARBA" id="ARBA00023146"/>
    </source>
</evidence>
<keyword evidence="7" id="KW-0479">Metal-binding</keyword>
<dbReference type="InterPro" id="IPR045060">
    <property type="entry name" value="Phe-tRNA-ligase_IIc_bsu"/>
</dbReference>
<evidence type="ECO:0000256" key="2">
    <source>
        <dbReference type="ARBA" id="ARBA00004496"/>
    </source>
</evidence>
<dbReference type="NCBIfam" id="TIGR00471">
    <property type="entry name" value="pheT_arch"/>
    <property type="match status" value="1"/>
</dbReference>
<gene>
    <name evidence="14" type="ORF">KC729_07210</name>
</gene>
<dbReference type="AlphaFoldDB" id="A0A956RQB2"/>
<dbReference type="InterPro" id="IPR020825">
    <property type="entry name" value="Phe-tRNA_synthase-like_B3/B4"/>
</dbReference>
<dbReference type="EC" id="6.1.1.20" evidence="4"/>
<evidence type="ECO:0000313" key="14">
    <source>
        <dbReference type="EMBL" id="MCA9727454.1"/>
    </source>
</evidence>
<dbReference type="SUPFAM" id="SSF46955">
    <property type="entry name" value="Putative DNA-binding domain"/>
    <property type="match status" value="1"/>
</dbReference>
<sequence length="631" mass="69099">MPVIGIPVQELQRRVGEELGRDRLLEVLGDLGCDVEGFAHLRRFRCTRCGFVIELVGKEEIPPTCDRCNAPLRDDPKATSELAPLEVVRMELLAVRPDMFDPAGLARAIRGVLGEETGLVEYPVGSPVMTLQVDNAVRRPDSRRPHIVCAVIENVHFDDDSIKLLMKLQENLHWALGRNRKHASIGVYDLDSLQGETDLVYTAEDPDDYAFTPLGAEPGSPPVGLRQILAEHPKGRAYAHLLESFDRYPILRTRSGLVLSMPPIINSEETRVHLDSHRLVIDVTGTGSRIVQRTLAILVTSLLEHHPEAQLRTVTIQNATPSDDAARIGDGNGSAASVLTTPDLSLQTMTVDPAATARILGLPLDGPRVAALLEKMRHRVTTDGARLKVEIAPYRNDILHERDLMEDAAIAFGYRNIPRTLVPTLTVGKEIESTVIGEKLREVMIGLGFLEVMTLSLTSPEQSDRLLGLPDHPATPILDNPISGEQTQLRTSLLPGLLTTLARNRHNALPQEIFELSEVTLRDPGAETGAAEHLQLALAAIAPKIGFAECRALLESIAAELGWPLRLEHADLPFLIAGRAAWMLAEDERVGIFGVLHPEVLERLGLQNPVIAAELTVPIAGHVQSLRSYPS</sequence>
<keyword evidence="5" id="KW-0963">Cytoplasm</keyword>
<evidence type="ECO:0000256" key="3">
    <source>
        <dbReference type="ARBA" id="ARBA00007438"/>
    </source>
</evidence>
<proteinExistence type="inferred from homology"/>
<dbReference type="PANTHER" id="PTHR10947">
    <property type="entry name" value="PHENYLALANYL-TRNA SYNTHETASE BETA CHAIN AND LEUCINE-RICH REPEAT-CONTAINING PROTEIN 47"/>
    <property type="match status" value="1"/>
</dbReference>
<evidence type="ECO:0000256" key="11">
    <source>
        <dbReference type="ARBA" id="ARBA00022917"/>
    </source>
</evidence>
<dbReference type="Pfam" id="PF17759">
    <property type="entry name" value="tRNA_synthFbeta"/>
    <property type="match status" value="1"/>
</dbReference>
<dbReference type="Proteomes" id="UP000697710">
    <property type="component" value="Unassembled WGS sequence"/>
</dbReference>
<dbReference type="EMBL" id="JAGQHR010000169">
    <property type="protein sequence ID" value="MCA9727454.1"/>
    <property type="molecule type" value="Genomic_DNA"/>
</dbReference>
<comment type="similarity">
    <text evidence="3">Belongs to the phenylalanyl-tRNA synthetase beta subunit family. Type 2 subfamily.</text>
</comment>
<dbReference type="InterPro" id="IPR005146">
    <property type="entry name" value="B3/B4_tRNA-bd"/>
</dbReference>
<dbReference type="GO" id="GO:0003723">
    <property type="term" value="F:RNA binding"/>
    <property type="evidence" value="ECO:0007669"/>
    <property type="project" value="InterPro"/>
</dbReference>
<evidence type="ECO:0000256" key="9">
    <source>
        <dbReference type="ARBA" id="ARBA00022840"/>
    </source>
</evidence>
<dbReference type="Gene3D" id="3.30.56.10">
    <property type="match status" value="2"/>
</dbReference>
<organism evidence="14 15">
    <name type="scientific">Eiseniibacteriota bacterium</name>
    <dbReference type="NCBI Taxonomy" id="2212470"/>
    <lineage>
        <taxon>Bacteria</taxon>
        <taxon>Candidatus Eiseniibacteriota</taxon>
    </lineage>
</organism>
<dbReference type="SMART" id="SM00874">
    <property type="entry name" value="B5"/>
    <property type="match status" value="1"/>
</dbReference>
<keyword evidence="9" id="KW-0067">ATP-binding</keyword>
<dbReference type="InterPro" id="IPR004531">
    <property type="entry name" value="Phe-tRNA-synth_IIc_bsu_arc_euk"/>
</dbReference>
<comment type="cofactor">
    <cofactor evidence="1">
        <name>Mg(2+)</name>
        <dbReference type="ChEBI" id="CHEBI:18420"/>
    </cofactor>
</comment>
<reference evidence="14" key="2">
    <citation type="journal article" date="2021" name="Microbiome">
        <title>Successional dynamics and alternative stable states in a saline activated sludge microbial community over 9 years.</title>
        <authorList>
            <person name="Wang Y."/>
            <person name="Ye J."/>
            <person name="Ju F."/>
            <person name="Liu L."/>
            <person name="Boyd J.A."/>
            <person name="Deng Y."/>
            <person name="Parks D.H."/>
            <person name="Jiang X."/>
            <person name="Yin X."/>
            <person name="Woodcroft B.J."/>
            <person name="Tyson G.W."/>
            <person name="Hugenholtz P."/>
            <person name="Polz M.F."/>
            <person name="Zhang T."/>
        </authorList>
    </citation>
    <scope>NUCLEOTIDE SEQUENCE</scope>
    <source>
        <strain evidence="14">HKST-UBA01</strain>
    </source>
</reference>
<dbReference type="GO" id="GO:0000287">
    <property type="term" value="F:magnesium ion binding"/>
    <property type="evidence" value="ECO:0007669"/>
    <property type="project" value="InterPro"/>
</dbReference>
<dbReference type="PROSITE" id="PS51483">
    <property type="entry name" value="B5"/>
    <property type="match status" value="1"/>
</dbReference>
<evidence type="ECO:0000313" key="15">
    <source>
        <dbReference type="Proteomes" id="UP000697710"/>
    </source>
</evidence>
<accession>A0A956RQB2</accession>
<dbReference type="GO" id="GO:0005524">
    <property type="term" value="F:ATP binding"/>
    <property type="evidence" value="ECO:0007669"/>
    <property type="project" value="UniProtKB-KW"/>
</dbReference>
<evidence type="ECO:0000256" key="5">
    <source>
        <dbReference type="ARBA" id="ARBA00022490"/>
    </source>
</evidence>
<keyword evidence="11" id="KW-0648">Protein biosynthesis</keyword>
<dbReference type="Gene3D" id="3.30.930.10">
    <property type="entry name" value="Bira Bifunctional Protein, Domain 2"/>
    <property type="match status" value="1"/>
</dbReference>
<evidence type="ECO:0000256" key="1">
    <source>
        <dbReference type="ARBA" id="ARBA00001946"/>
    </source>
</evidence>
<keyword evidence="12" id="KW-0030">Aminoacyl-tRNA synthetase</keyword>
<comment type="subcellular location">
    <subcellularLocation>
        <location evidence="2">Cytoplasm</location>
    </subcellularLocation>
</comment>
<evidence type="ECO:0000259" key="13">
    <source>
        <dbReference type="PROSITE" id="PS51483"/>
    </source>
</evidence>
<dbReference type="GO" id="GO:0006432">
    <property type="term" value="P:phenylalanyl-tRNA aminoacylation"/>
    <property type="evidence" value="ECO:0007669"/>
    <property type="project" value="InterPro"/>
</dbReference>
<keyword evidence="10" id="KW-0460">Magnesium</keyword>
<keyword evidence="8" id="KW-0547">Nucleotide-binding</keyword>
<dbReference type="InterPro" id="IPR041616">
    <property type="entry name" value="PheRS_beta_core"/>
</dbReference>
<protein>
    <recommendedName>
        <fullName evidence="4">phenylalanine--tRNA ligase</fullName>
        <ecNumber evidence="4">6.1.1.20</ecNumber>
    </recommendedName>
</protein>
<dbReference type="Pfam" id="PF03484">
    <property type="entry name" value="B5"/>
    <property type="match status" value="1"/>
</dbReference>
<dbReference type="CDD" id="cd00769">
    <property type="entry name" value="PheRS_beta_core"/>
    <property type="match status" value="1"/>
</dbReference>
<dbReference type="InterPro" id="IPR045864">
    <property type="entry name" value="aa-tRNA-synth_II/BPL/LPL"/>
</dbReference>
<comment type="caution">
    <text evidence="14">The sequence shown here is derived from an EMBL/GenBank/DDBJ whole genome shotgun (WGS) entry which is preliminary data.</text>
</comment>
<feature type="domain" description="B5" evidence="13">
    <location>
        <begin position="344"/>
        <end position="419"/>
    </location>
</feature>
<evidence type="ECO:0000256" key="8">
    <source>
        <dbReference type="ARBA" id="ARBA00022741"/>
    </source>
</evidence>
<evidence type="ECO:0000256" key="6">
    <source>
        <dbReference type="ARBA" id="ARBA00022598"/>
    </source>
</evidence>
<dbReference type="SMART" id="SM00873">
    <property type="entry name" value="B3_4"/>
    <property type="match status" value="1"/>
</dbReference>
<evidence type="ECO:0000256" key="10">
    <source>
        <dbReference type="ARBA" id="ARBA00022842"/>
    </source>
</evidence>
<dbReference type="GO" id="GO:0004826">
    <property type="term" value="F:phenylalanine-tRNA ligase activity"/>
    <property type="evidence" value="ECO:0007669"/>
    <property type="project" value="UniProtKB-EC"/>
</dbReference>
<evidence type="ECO:0000256" key="4">
    <source>
        <dbReference type="ARBA" id="ARBA00012814"/>
    </source>
</evidence>
<dbReference type="Gene3D" id="3.50.40.10">
    <property type="entry name" value="Phenylalanyl-trna Synthetase, Chain B, domain 3"/>
    <property type="match status" value="1"/>
</dbReference>
<dbReference type="PANTHER" id="PTHR10947:SF0">
    <property type="entry name" value="PHENYLALANINE--TRNA LIGASE BETA SUBUNIT"/>
    <property type="match status" value="1"/>
</dbReference>